<feature type="signal peptide" evidence="9">
    <location>
        <begin position="1"/>
        <end position="27"/>
    </location>
</feature>
<evidence type="ECO:0000256" key="5">
    <source>
        <dbReference type="ARBA" id="ARBA00022847"/>
    </source>
</evidence>
<protein>
    <submittedName>
        <fullName evidence="10">Dicarboxylate/amino acid:cation symporter</fullName>
    </submittedName>
</protein>
<keyword evidence="2" id="KW-0813">Transport</keyword>
<feature type="transmembrane region" description="Helical" evidence="8">
    <location>
        <begin position="34"/>
        <end position="52"/>
    </location>
</feature>
<dbReference type="InterPro" id="IPR001991">
    <property type="entry name" value="Na-dicarboxylate_symporter"/>
</dbReference>
<evidence type="ECO:0000313" key="10">
    <source>
        <dbReference type="EMBL" id="OWP61693.1"/>
    </source>
</evidence>
<evidence type="ECO:0000256" key="3">
    <source>
        <dbReference type="ARBA" id="ARBA00022475"/>
    </source>
</evidence>
<dbReference type="AlphaFoldDB" id="A0A246FGM0"/>
<feature type="transmembrane region" description="Helical" evidence="8">
    <location>
        <begin position="59"/>
        <end position="80"/>
    </location>
</feature>
<dbReference type="RefSeq" id="WP_088465866.1">
    <property type="nucleotide sequence ID" value="NZ_NIRR01000048.1"/>
</dbReference>
<dbReference type="PRINTS" id="PR00173">
    <property type="entry name" value="EDTRNSPORT"/>
</dbReference>
<dbReference type="InterPro" id="IPR036458">
    <property type="entry name" value="Na:dicarbo_symporter_sf"/>
</dbReference>
<feature type="transmembrane region" description="Helical" evidence="8">
    <location>
        <begin position="125"/>
        <end position="146"/>
    </location>
</feature>
<dbReference type="EMBL" id="NIRR01000048">
    <property type="protein sequence ID" value="OWP61693.1"/>
    <property type="molecule type" value="Genomic_DNA"/>
</dbReference>
<keyword evidence="3" id="KW-1003">Cell membrane</keyword>
<feature type="transmembrane region" description="Helical" evidence="8">
    <location>
        <begin position="351"/>
        <end position="375"/>
    </location>
</feature>
<dbReference type="GO" id="GO:0006835">
    <property type="term" value="P:dicarboxylic acid transport"/>
    <property type="evidence" value="ECO:0007669"/>
    <property type="project" value="UniProtKB-ARBA"/>
</dbReference>
<keyword evidence="6 8" id="KW-1133">Transmembrane helix</keyword>
<feature type="transmembrane region" description="Helical" evidence="8">
    <location>
        <begin position="264"/>
        <end position="289"/>
    </location>
</feature>
<comment type="caution">
    <text evidence="10">The sequence shown here is derived from an EMBL/GenBank/DDBJ whole genome shotgun (WGS) entry which is preliminary data.</text>
</comment>
<reference evidence="10 11" key="1">
    <citation type="submission" date="2017-06" db="EMBL/GenBank/DDBJ databases">
        <title>Hymenobacter amundsenii sp. nov. isolated from regoliths in Antarctica.</title>
        <authorList>
            <person name="Sedlacek I."/>
            <person name="Kralova S."/>
            <person name="Pantucek R."/>
            <person name="Svec P."/>
            <person name="Holochova P."/>
            <person name="Stankova E."/>
            <person name="Vrbovska V."/>
            <person name="Busse H.-J."/>
        </authorList>
    </citation>
    <scope>NUCLEOTIDE SEQUENCE [LARGE SCALE GENOMIC DNA]</scope>
    <source>
        <strain evidence="10 11">CCM 8682</strain>
    </source>
</reference>
<feature type="transmembrane region" description="Helical" evidence="8">
    <location>
        <begin position="193"/>
        <end position="211"/>
    </location>
</feature>
<feature type="transmembrane region" description="Helical" evidence="8">
    <location>
        <begin position="395"/>
        <end position="418"/>
    </location>
</feature>
<evidence type="ECO:0000256" key="4">
    <source>
        <dbReference type="ARBA" id="ARBA00022692"/>
    </source>
</evidence>
<dbReference type="Proteomes" id="UP000197277">
    <property type="component" value="Unassembled WGS sequence"/>
</dbReference>
<keyword evidence="7 8" id="KW-0472">Membrane</keyword>
<dbReference type="GO" id="GO:0015293">
    <property type="term" value="F:symporter activity"/>
    <property type="evidence" value="ECO:0007669"/>
    <property type="project" value="UniProtKB-KW"/>
</dbReference>
<organism evidence="10 11">
    <name type="scientific">Hymenobacter amundsenii</name>
    <dbReference type="NCBI Taxonomy" id="2006685"/>
    <lineage>
        <taxon>Bacteria</taxon>
        <taxon>Pseudomonadati</taxon>
        <taxon>Bacteroidota</taxon>
        <taxon>Cytophagia</taxon>
        <taxon>Cytophagales</taxon>
        <taxon>Hymenobacteraceae</taxon>
        <taxon>Hymenobacter</taxon>
    </lineage>
</organism>
<proteinExistence type="predicted"/>
<dbReference type="OrthoDB" id="9768885at2"/>
<evidence type="ECO:0000313" key="11">
    <source>
        <dbReference type="Proteomes" id="UP000197277"/>
    </source>
</evidence>
<dbReference type="FunFam" id="1.10.3860.10:FF:000001">
    <property type="entry name" value="C4-dicarboxylate transport protein"/>
    <property type="match status" value="1"/>
</dbReference>
<feature type="transmembrane region" description="Helical" evidence="8">
    <location>
        <begin position="232"/>
        <end position="252"/>
    </location>
</feature>
<sequence length="473" mass="50466">MKISRLTLLTLLLFALAAGLTVLASQAQPLLDPTVALAARWLFLAALAWVGWQRRSLTFWIVVSMFVGAEIGNDFPVFAVNMKVLSDVFLRLVKTIIAPLVFATLVVGIAGHADLKQVGRMGIKALVYFEVVTTFALFIGLAAINLTKAGAGINRSGIAADTEQLQTVEQSTSDIILHIFPENIAKSVANGEVLQVVVFAIIFAIGLAMVHQKHRQPLLQVTESLSEVMFKFTNVVMYFAPIGVGGAIAYTVGKMGFAPLLNAFQLLLTLYAALIVFVLVVLLPVALIARLPVMRIVKAIAEPVSIAFATTSSEAALPRAMEAMESVGVPRRIVAFVMPTGYSFNLDGTTLYLSLAAVFVAQAAGVDLTFGQQLVMVFTLMLTSKGVAGVPRASLVILLATVASFNLPAWPVFIILGIDALMDMARTAVNVAGNCLASAVVARWEGEFIDNYVAPDPVLDLVEADGALAQPVH</sequence>
<dbReference type="GO" id="GO:0005886">
    <property type="term" value="C:plasma membrane"/>
    <property type="evidence" value="ECO:0007669"/>
    <property type="project" value="UniProtKB-SubCell"/>
</dbReference>
<keyword evidence="4 8" id="KW-0812">Transmembrane</keyword>
<dbReference type="PANTHER" id="PTHR42865">
    <property type="entry name" value="PROTON/GLUTAMATE-ASPARTATE SYMPORTER"/>
    <property type="match status" value="1"/>
</dbReference>
<evidence type="ECO:0000256" key="1">
    <source>
        <dbReference type="ARBA" id="ARBA00004651"/>
    </source>
</evidence>
<evidence type="ECO:0000256" key="7">
    <source>
        <dbReference type="ARBA" id="ARBA00023136"/>
    </source>
</evidence>
<dbReference type="SUPFAM" id="SSF118215">
    <property type="entry name" value="Proton glutamate symport protein"/>
    <property type="match status" value="1"/>
</dbReference>
<gene>
    <name evidence="10" type="ORF">CDA63_18090</name>
</gene>
<dbReference type="PROSITE" id="PS00714">
    <property type="entry name" value="NA_DICARBOXYL_SYMP_2"/>
    <property type="match status" value="1"/>
</dbReference>
<dbReference type="Gene3D" id="1.10.3860.10">
    <property type="entry name" value="Sodium:dicarboxylate symporter"/>
    <property type="match status" value="1"/>
</dbReference>
<keyword evidence="11" id="KW-1185">Reference proteome</keyword>
<evidence type="ECO:0000256" key="9">
    <source>
        <dbReference type="SAM" id="SignalP"/>
    </source>
</evidence>
<keyword evidence="5" id="KW-0769">Symport</keyword>
<evidence type="ECO:0000256" key="6">
    <source>
        <dbReference type="ARBA" id="ARBA00022989"/>
    </source>
</evidence>
<dbReference type="PANTHER" id="PTHR42865:SF7">
    <property type="entry name" value="PROTON_GLUTAMATE-ASPARTATE SYMPORTER"/>
    <property type="match status" value="1"/>
</dbReference>
<feature type="chain" id="PRO_5012196536" evidence="9">
    <location>
        <begin position="28"/>
        <end position="473"/>
    </location>
</feature>
<dbReference type="InterPro" id="IPR018107">
    <property type="entry name" value="Na-dicarboxylate_symporter_CS"/>
</dbReference>
<accession>A0A246FGM0</accession>
<evidence type="ECO:0000256" key="8">
    <source>
        <dbReference type="SAM" id="Phobius"/>
    </source>
</evidence>
<feature type="transmembrane region" description="Helical" evidence="8">
    <location>
        <begin position="92"/>
        <end position="113"/>
    </location>
</feature>
<dbReference type="Pfam" id="PF00375">
    <property type="entry name" value="SDF"/>
    <property type="match status" value="1"/>
</dbReference>
<name>A0A246FGM0_9BACT</name>
<evidence type="ECO:0000256" key="2">
    <source>
        <dbReference type="ARBA" id="ARBA00022448"/>
    </source>
</evidence>
<keyword evidence="9" id="KW-0732">Signal</keyword>
<comment type="subcellular location">
    <subcellularLocation>
        <location evidence="1">Cell membrane</location>
        <topology evidence="1">Multi-pass membrane protein</topology>
    </subcellularLocation>
</comment>